<evidence type="ECO:0000313" key="1">
    <source>
        <dbReference type="EMBL" id="MEU7075989.1"/>
    </source>
</evidence>
<organism evidence="1 2">
    <name type="scientific">Streptomyces narbonensis</name>
    <dbReference type="NCBI Taxonomy" id="67333"/>
    <lineage>
        <taxon>Bacteria</taxon>
        <taxon>Bacillati</taxon>
        <taxon>Actinomycetota</taxon>
        <taxon>Actinomycetes</taxon>
        <taxon>Kitasatosporales</taxon>
        <taxon>Streptomycetaceae</taxon>
        <taxon>Streptomyces</taxon>
    </lineage>
</organism>
<sequence length="426" mass="48601">MISPNLACDIFTDATRGASIPLYPEELLRTKSHILRRHGHIVVGDAPLRLYKHKSLWKYDERDVRRAARTLADVGVVADDVVEVVLPEERSYEERLAEDEEIRDRGWRGWISSWMYNDARRKLSADERPYSEWGEWRLIGESGLPGGLTWDEFVSTRAAARRRSSIAGTLPLELLTRSEGRWWLPRAYVDLLDRWEQVEEDLIERARMCSRCGVRGPRWGGWRTSTTRGYVTMCPPCSGAAFTAYTGHLRGVAYGQMRARRLRADDYLCRLCQSSRASVWDHCHGHDLVRGPVCAGCNTLEGKGVPISLLQRPEVVEHLLECSRCRKERTLPPRFHATVVQAFLEAEARHASCPVKPQVWRWETTEHGHVFDLHCSRHWTKKWRQEVPTADALVLVRDFVERALAVGQPKAAVPPPRTASDTAAPA</sequence>
<accession>A0ABV3CMI3</accession>
<name>A0ABV3CMI3_9ACTN</name>
<dbReference type="Gene3D" id="3.40.1800.10">
    <property type="entry name" value="His-Me finger endonucleases"/>
    <property type="match status" value="1"/>
</dbReference>
<protein>
    <submittedName>
        <fullName evidence="1">Endonuclease domain-containing protein</fullName>
    </submittedName>
</protein>
<dbReference type="InterPro" id="IPR004211">
    <property type="entry name" value="Endonuclease_7"/>
</dbReference>
<dbReference type="InterPro" id="IPR044925">
    <property type="entry name" value="His-Me_finger_sf"/>
</dbReference>
<dbReference type="RefSeq" id="WP_358478504.1">
    <property type="nucleotide sequence ID" value="NZ_JBEZAE010000054.1"/>
</dbReference>
<proteinExistence type="predicted"/>
<keyword evidence="1" id="KW-0378">Hydrolase</keyword>
<dbReference type="Pfam" id="PF02945">
    <property type="entry name" value="Endonuclease_7"/>
    <property type="match status" value="1"/>
</dbReference>
<dbReference type="SUPFAM" id="SSF54060">
    <property type="entry name" value="His-Me finger endonucleases"/>
    <property type="match status" value="1"/>
</dbReference>
<keyword evidence="2" id="KW-1185">Reference proteome</keyword>
<comment type="caution">
    <text evidence="1">The sequence shown here is derived from an EMBL/GenBank/DDBJ whole genome shotgun (WGS) entry which is preliminary data.</text>
</comment>
<dbReference type="EMBL" id="JBEZAE010000054">
    <property type="protein sequence ID" value="MEU7075989.1"/>
    <property type="molecule type" value="Genomic_DNA"/>
</dbReference>
<gene>
    <name evidence="1" type="ORF">AB0A88_38605</name>
</gene>
<keyword evidence="1" id="KW-0540">Nuclease</keyword>
<dbReference type="InterPro" id="IPR038563">
    <property type="entry name" value="Endonuclease_7_sf"/>
</dbReference>
<dbReference type="Proteomes" id="UP001551329">
    <property type="component" value="Unassembled WGS sequence"/>
</dbReference>
<reference evidence="1 2" key="1">
    <citation type="submission" date="2024-06" db="EMBL/GenBank/DDBJ databases">
        <title>The Natural Products Discovery Center: Release of the First 8490 Sequenced Strains for Exploring Actinobacteria Biosynthetic Diversity.</title>
        <authorList>
            <person name="Kalkreuter E."/>
            <person name="Kautsar S.A."/>
            <person name="Yang D."/>
            <person name="Bader C.D."/>
            <person name="Teijaro C.N."/>
            <person name="Fluegel L."/>
            <person name="Davis C.M."/>
            <person name="Simpson J.R."/>
            <person name="Lauterbach L."/>
            <person name="Steele A.D."/>
            <person name="Gui C."/>
            <person name="Meng S."/>
            <person name="Li G."/>
            <person name="Viehrig K."/>
            <person name="Ye F."/>
            <person name="Su P."/>
            <person name="Kiefer A.F."/>
            <person name="Nichols A."/>
            <person name="Cepeda A.J."/>
            <person name="Yan W."/>
            <person name="Fan B."/>
            <person name="Jiang Y."/>
            <person name="Adhikari A."/>
            <person name="Zheng C.-J."/>
            <person name="Schuster L."/>
            <person name="Cowan T.M."/>
            <person name="Smanski M.J."/>
            <person name="Chevrette M.G."/>
            <person name="De Carvalho L.P.S."/>
            <person name="Shen B."/>
        </authorList>
    </citation>
    <scope>NUCLEOTIDE SEQUENCE [LARGE SCALE GENOMIC DNA]</scope>
    <source>
        <strain evidence="1 2">NPDC045974</strain>
    </source>
</reference>
<keyword evidence="1" id="KW-0255">Endonuclease</keyword>
<dbReference type="GO" id="GO:0004519">
    <property type="term" value="F:endonuclease activity"/>
    <property type="evidence" value="ECO:0007669"/>
    <property type="project" value="UniProtKB-KW"/>
</dbReference>
<evidence type="ECO:0000313" key="2">
    <source>
        <dbReference type="Proteomes" id="UP001551329"/>
    </source>
</evidence>